<evidence type="ECO:0000313" key="6">
    <source>
        <dbReference type="EMBL" id="KAF0701542.1"/>
    </source>
</evidence>
<dbReference type="InterPro" id="IPR027417">
    <property type="entry name" value="P-loop_NTPase"/>
</dbReference>
<dbReference type="GO" id="GO:0005524">
    <property type="term" value="F:ATP binding"/>
    <property type="evidence" value="ECO:0007669"/>
    <property type="project" value="InterPro"/>
</dbReference>
<comment type="subcellular location">
    <subcellularLocation>
        <location evidence="1">Host cell</location>
    </subcellularLocation>
    <subcellularLocation>
        <location evidence="2">Secreted</location>
    </subcellularLocation>
</comment>
<protein>
    <submittedName>
        <fullName evidence="6">Uncharacterized protein</fullName>
    </submittedName>
</protein>
<organism evidence="6">
    <name type="scientific">Aphanomyces stellatus</name>
    <dbReference type="NCBI Taxonomy" id="120398"/>
    <lineage>
        <taxon>Eukaryota</taxon>
        <taxon>Sar</taxon>
        <taxon>Stramenopiles</taxon>
        <taxon>Oomycota</taxon>
        <taxon>Saprolegniomycetes</taxon>
        <taxon>Saprolegniales</taxon>
        <taxon>Verrucalvaceae</taxon>
        <taxon>Aphanomyces</taxon>
    </lineage>
</organism>
<evidence type="ECO:0000256" key="2">
    <source>
        <dbReference type="ARBA" id="ARBA00004613"/>
    </source>
</evidence>
<dbReference type="EMBL" id="VJMH01005030">
    <property type="protein sequence ID" value="KAF0701542.1"/>
    <property type="molecule type" value="Genomic_DNA"/>
</dbReference>
<feature type="domain" description="Crinkler effector protein N-terminal" evidence="5">
    <location>
        <begin position="2"/>
        <end position="118"/>
    </location>
</feature>
<dbReference type="AlphaFoldDB" id="A0A6A4Z3R6"/>
<proteinExistence type="predicted"/>
<feature type="domain" description="ATPase AAA-type core" evidence="4">
    <location>
        <begin position="190"/>
        <end position="293"/>
    </location>
</feature>
<sequence length="642" mass="73096">MLTLVAVVVGSEGNPFSVKIGEGETVHELKKMIKAEKKSIHCDADLLHLYLALKDGAWIPSKSDIIRAMKKGEVCDTIKKLVHEDMELDPADTIGNCFVGELEMKKPEIGSRQIHVLAVVGGQCSKRKILDLSEDSDAQPGQKKGKLIQKDVGYQGPVMTESFSVPMETIEVYGKLRSLFISDQRARPLCLLYGPRQFGKTTIGHRLWESLARDPSVLVIYHTVTKLSVVKEEEFWMALSRCCGEVVSTAHEFMRMISRRKQRLLLVIDEMDVIFKNTALTSTLLDFLREWQTEKYFCGFLGIGSYDLVSLYKYHNGSDQVSPFNLCNAFKVERFSVDQMSNFFKLIEPTYDFTESTRSAIIDYSGGAPGVFGSLIRFSTDNWTWKLERHEWDDWFKIHSFSEYLNKYNWTYSRIRNDLTDMCAATWKALESLLLKGSSIRRSDVGDEADKLLQMGIVIEGTDSTLMFSSEMMRRVCLEALPIRDIKQVENADSPLDLLAASLQFMKPEVISHSLMTNRQCPSESVFQFELYSSIRAIFASNKTTKHVLAEARQLNDRRRLDIIISNGVKYGFELKSNCLTSTEIIAATSQANGYQEALAIDKMFMVNFVPQTHTMDEIYEVVEYPNVQIIHVRFPDSCTEY</sequence>
<evidence type="ECO:0000256" key="3">
    <source>
        <dbReference type="ARBA" id="ARBA00022525"/>
    </source>
</evidence>
<comment type="caution">
    <text evidence="6">The sequence shown here is derived from an EMBL/GenBank/DDBJ whole genome shotgun (WGS) entry which is preliminary data.</text>
</comment>
<evidence type="ECO:0000259" key="4">
    <source>
        <dbReference type="Pfam" id="PF00004"/>
    </source>
</evidence>
<name>A0A6A4Z3R6_9STRA</name>
<dbReference type="GO" id="GO:0016887">
    <property type="term" value="F:ATP hydrolysis activity"/>
    <property type="evidence" value="ECO:0007669"/>
    <property type="project" value="InterPro"/>
</dbReference>
<gene>
    <name evidence="6" type="ORF">As57867_007979</name>
</gene>
<dbReference type="GO" id="GO:0043657">
    <property type="term" value="C:host cell"/>
    <property type="evidence" value="ECO:0007669"/>
    <property type="project" value="UniProtKB-SubCell"/>
</dbReference>
<evidence type="ECO:0000256" key="1">
    <source>
        <dbReference type="ARBA" id="ARBA00004340"/>
    </source>
</evidence>
<dbReference type="SUPFAM" id="SSF52540">
    <property type="entry name" value="P-loop containing nucleoside triphosphate hydrolases"/>
    <property type="match status" value="1"/>
</dbReference>
<dbReference type="InterPro" id="IPR045379">
    <property type="entry name" value="Crinkler_N"/>
</dbReference>
<dbReference type="InterPro" id="IPR003959">
    <property type="entry name" value="ATPase_AAA_core"/>
</dbReference>
<feature type="non-terminal residue" evidence="6">
    <location>
        <position position="642"/>
    </location>
</feature>
<evidence type="ECO:0000259" key="5">
    <source>
        <dbReference type="Pfam" id="PF20147"/>
    </source>
</evidence>
<accession>A0A6A4Z3R6</accession>
<dbReference type="OrthoDB" id="129157at2759"/>
<dbReference type="Pfam" id="PF20147">
    <property type="entry name" value="Crinkler"/>
    <property type="match status" value="1"/>
</dbReference>
<dbReference type="Gene3D" id="3.40.50.300">
    <property type="entry name" value="P-loop containing nucleotide triphosphate hydrolases"/>
    <property type="match status" value="1"/>
</dbReference>
<keyword evidence="3" id="KW-0964">Secreted</keyword>
<dbReference type="GO" id="GO:0005576">
    <property type="term" value="C:extracellular region"/>
    <property type="evidence" value="ECO:0007669"/>
    <property type="project" value="UniProtKB-SubCell"/>
</dbReference>
<reference evidence="6" key="1">
    <citation type="submission" date="2019-06" db="EMBL/GenBank/DDBJ databases">
        <title>Genomics analysis of Aphanomyces spp. identifies a new class of oomycete effector associated with host adaptation.</title>
        <authorList>
            <person name="Gaulin E."/>
        </authorList>
    </citation>
    <scope>NUCLEOTIDE SEQUENCE</scope>
    <source>
        <strain evidence="6">CBS 578.67</strain>
    </source>
</reference>
<dbReference type="Pfam" id="PF00004">
    <property type="entry name" value="AAA"/>
    <property type="match status" value="1"/>
</dbReference>